<gene>
    <name evidence="3" type="ORF">SAMN04489841_2689</name>
</gene>
<feature type="transmembrane region" description="Helical" evidence="2">
    <location>
        <begin position="44"/>
        <end position="63"/>
    </location>
</feature>
<proteinExistence type="predicted"/>
<name>A0A1H9JUF0_9EURY</name>
<dbReference type="AlphaFoldDB" id="A0A1H9JUF0"/>
<keyword evidence="4" id="KW-1185">Reference proteome</keyword>
<accession>A0A1H9JUF0</accession>
<evidence type="ECO:0000313" key="3">
    <source>
        <dbReference type="EMBL" id="SEQ90460.1"/>
    </source>
</evidence>
<keyword evidence="2" id="KW-1133">Transmembrane helix</keyword>
<protein>
    <submittedName>
        <fullName evidence="3">Uncharacterized protein</fullName>
    </submittedName>
</protein>
<feature type="region of interest" description="Disordered" evidence="1">
    <location>
        <begin position="1"/>
        <end position="28"/>
    </location>
</feature>
<feature type="compositionally biased region" description="Polar residues" evidence="1">
    <location>
        <begin position="1"/>
        <end position="11"/>
    </location>
</feature>
<dbReference type="STRING" id="1186196.SAMN04489841_2689"/>
<evidence type="ECO:0000256" key="1">
    <source>
        <dbReference type="SAM" id="MobiDB-lite"/>
    </source>
</evidence>
<sequence length="96" mass="10570">MSHMSSDTTRSASEEGSLENIRKASDAVEKSTMEITVEKTIERWRTVGSIVVLAMASVLLVRVDGYLSIDAQVFAGITILLLIYFIATLRTDVSME</sequence>
<dbReference type="Proteomes" id="UP000199114">
    <property type="component" value="Unassembled WGS sequence"/>
</dbReference>
<dbReference type="EMBL" id="FOFD01000003">
    <property type="protein sequence ID" value="SEQ90460.1"/>
    <property type="molecule type" value="Genomic_DNA"/>
</dbReference>
<evidence type="ECO:0000313" key="4">
    <source>
        <dbReference type="Proteomes" id="UP000199114"/>
    </source>
</evidence>
<feature type="transmembrane region" description="Helical" evidence="2">
    <location>
        <begin position="69"/>
        <end position="87"/>
    </location>
</feature>
<keyword evidence="2" id="KW-0812">Transmembrane</keyword>
<evidence type="ECO:0000256" key="2">
    <source>
        <dbReference type="SAM" id="Phobius"/>
    </source>
</evidence>
<keyword evidence="2" id="KW-0472">Membrane</keyword>
<organism evidence="3 4">
    <name type="scientific">Natrinema salaciae</name>
    <dbReference type="NCBI Taxonomy" id="1186196"/>
    <lineage>
        <taxon>Archaea</taxon>
        <taxon>Methanobacteriati</taxon>
        <taxon>Methanobacteriota</taxon>
        <taxon>Stenosarchaea group</taxon>
        <taxon>Halobacteria</taxon>
        <taxon>Halobacteriales</taxon>
        <taxon>Natrialbaceae</taxon>
        <taxon>Natrinema</taxon>
    </lineage>
</organism>
<reference evidence="4" key="1">
    <citation type="submission" date="2016-10" db="EMBL/GenBank/DDBJ databases">
        <authorList>
            <person name="Varghese N."/>
            <person name="Submissions S."/>
        </authorList>
    </citation>
    <scope>NUCLEOTIDE SEQUENCE [LARGE SCALE GENOMIC DNA]</scope>
    <source>
        <strain evidence="4">DSM 25055</strain>
    </source>
</reference>